<feature type="compositionally biased region" description="Low complexity" evidence="4">
    <location>
        <begin position="162"/>
        <end position="175"/>
    </location>
</feature>
<dbReference type="InterPro" id="IPR035979">
    <property type="entry name" value="RBD_domain_sf"/>
</dbReference>
<dbReference type="SUPFAM" id="SSF48371">
    <property type="entry name" value="ARM repeat"/>
    <property type="match status" value="1"/>
</dbReference>
<evidence type="ECO:0000259" key="6">
    <source>
        <dbReference type="PROSITE" id="PS50303"/>
    </source>
</evidence>
<dbReference type="InterPro" id="IPR001313">
    <property type="entry name" value="Pumilio_RNA-bd_rpt"/>
</dbReference>
<evidence type="ECO:0000256" key="3">
    <source>
        <dbReference type="PROSITE-ProRule" id="PRU00317"/>
    </source>
</evidence>
<dbReference type="OrthoDB" id="2017782at2759"/>
<accession>A0A1E3P4J0</accession>
<feature type="domain" description="PUM-HD" evidence="6">
    <location>
        <begin position="511"/>
        <end position="876"/>
    </location>
</feature>
<dbReference type="FunFam" id="1.25.10.10:FF:000167">
    <property type="entry name" value="RNA binding protein Jsn1"/>
    <property type="match status" value="1"/>
</dbReference>
<proteinExistence type="predicted"/>
<feature type="compositionally biased region" description="Low complexity" evidence="4">
    <location>
        <begin position="22"/>
        <end position="59"/>
    </location>
</feature>
<dbReference type="InterPro" id="IPR016024">
    <property type="entry name" value="ARM-type_fold"/>
</dbReference>
<gene>
    <name evidence="7" type="ORF">WICANDRAFT_91705</name>
</gene>
<dbReference type="AlphaFoldDB" id="A0A1E3P4J0"/>
<dbReference type="Pfam" id="PF00076">
    <property type="entry name" value="RRM_1"/>
    <property type="match status" value="1"/>
</dbReference>
<feature type="region of interest" description="Disordered" evidence="4">
    <location>
        <begin position="152"/>
        <end position="214"/>
    </location>
</feature>
<dbReference type="InterPro" id="IPR000504">
    <property type="entry name" value="RRM_dom"/>
</dbReference>
<protein>
    <recommendedName>
        <fullName evidence="9">PUM-HD domain-containing protein</fullName>
    </recommendedName>
</protein>
<dbReference type="PANTHER" id="PTHR47093">
    <property type="entry name" value="PROTEIN JSN1-RELATED"/>
    <property type="match status" value="1"/>
</dbReference>
<dbReference type="EMBL" id="KV454210">
    <property type="protein sequence ID" value="ODQ59777.1"/>
    <property type="molecule type" value="Genomic_DNA"/>
</dbReference>
<feature type="compositionally biased region" description="Polar residues" evidence="4">
    <location>
        <begin position="152"/>
        <end position="161"/>
    </location>
</feature>
<feature type="region of interest" description="Disordered" evidence="4">
    <location>
        <begin position="1"/>
        <end position="98"/>
    </location>
</feature>
<evidence type="ECO:0000256" key="2">
    <source>
        <dbReference type="PROSITE-ProRule" id="PRU00176"/>
    </source>
</evidence>
<dbReference type="InterPro" id="IPR012677">
    <property type="entry name" value="Nucleotide-bd_a/b_plait_sf"/>
</dbReference>
<dbReference type="PROSITE" id="PS50303">
    <property type="entry name" value="PUM_HD"/>
    <property type="match status" value="1"/>
</dbReference>
<dbReference type="Proteomes" id="UP000094112">
    <property type="component" value="Unassembled WGS sequence"/>
</dbReference>
<dbReference type="PANTHER" id="PTHR47093:SF1">
    <property type="entry name" value="PROTEIN JSN1-RELATED"/>
    <property type="match status" value="1"/>
</dbReference>
<evidence type="ECO:0000313" key="7">
    <source>
        <dbReference type="EMBL" id="ODQ59777.1"/>
    </source>
</evidence>
<evidence type="ECO:0000259" key="5">
    <source>
        <dbReference type="PROSITE" id="PS50102"/>
    </source>
</evidence>
<dbReference type="PROSITE" id="PS50302">
    <property type="entry name" value="PUM"/>
    <property type="match status" value="2"/>
</dbReference>
<dbReference type="SMART" id="SM00360">
    <property type="entry name" value="RRM"/>
    <property type="match status" value="1"/>
</dbReference>
<dbReference type="Gene3D" id="1.25.10.10">
    <property type="entry name" value="Leucine-rich Repeat Variant"/>
    <property type="match status" value="1"/>
</dbReference>
<dbReference type="STRING" id="683960.A0A1E3P4J0"/>
<feature type="region of interest" description="Disordered" evidence="4">
    <location>
        <begin position="873"/>
        <end position="940"/>
    </location>
</feature>
<evidence type="ECO:0008006" key="9">
    <source>
        <dbReference type="Google" id="ProtNLM"/>
    </source>
</evidence>
<feature type="compositionally biased region" description="Pro residues" evidence="4">
    <location>
        <begin position="922"/>
        <end position="934"/>
    </location>
</feature>
<dbReference type="RefSeq" id="XP_019038984.1">
    <property type="nucleotide sequence ID" value="XM_019186310.1"/>
</dbReference>
<feature type="repeat" description="Pumilio" evidence="3">
    <location>
        <begin position="573"/>
        <end position="608"/>
    </location>
</feature>
<feature type="domain" description="RRM" evidence="5">
    <location>
        <begin position="357"/>
        <end position="431"/>
    </location>
</feature>
<evidence type="ECO:0000256" key="4">
    <source>
        <dbReference type="SAM" id="MobiDB-lite"/>
    </source>
</evidence>
<dbReference type="Gene3D" id="3.30.70.330">
    <property type="match status" value="1"/>
</dbReference>
<feature type="compositionally biased region" description="Polar residues" evidence="4">
    <location>
        <begin position="903"/>
        <end position="920"/>
    </location>
</feature>
<dbReference type="Pfam" id="PF00806">
    <property type="entry name" value="PUF"/>
    <property type="match status" value="2"/>
</dbReference>
<feature type="compositionally biased region" description="Polar residues" evidence="4">
    <location>
        <begin position="176"/>
        <end position="214"/>
    </location>
</feature>
<dbReference type="GO" id="GO:0003729">
    <property type="term" value="F:mRNA binding"/>
    <property type="evidence" value="ECO:0007669"/>
    <property type="project" value="UniProtKB-ARBA"/>
</dbReference>
<dbReference type="SMART" id="SM00025">
    <property type="entry name" value="Pumilio"/>
    <property type="match status" value="6"/>
</dbReference>
<keyword evidence="1" id="KW-0677">Repeat</keyword>
<keyword evidence="2" id="KW-0694">RNA-binding</keyword>
<keyword evidence="8" id="KW-1185">Reference proteome</keyword>
<dbReference type="SUPFAM" id="SSF54928">
    <property type="entry name" value="RNA-binding domain, RBD"/>
    <property type="match status" value="1"/>
</dbReference>
<evidence type="ECO:0000256" key="1">
    <source>
        <dbReference type="ARBA" id="ARBA00022737"/>
    </source>
</evidence>
<dbReference type="InterPro" id="IPR033133">
    <property type="entry name" value="PUM-HD"/>
</dbReference>
<dbReference type="InterPro" id="IPR052645">
    <property type="entry name" value="Pumilio_domain_protein"/>
</dbReference>
<reference evidence="7 8" key="1">
    <citation type="journal article" date="2016" name="Proc. Natl. Acad. Sci. U.S.A.">
        <title>Comparative genomics of biotechnologically important yeasts.</title>
        <authorList>
            <person name="Riley R."/>
            <person name="Haridas S."/>
            <person name="Wolfe K.H."/>
            <person name="Lopes M.R."/>
            <person name="Hittinger C.T."/>
            <person name="Goeker M."/>
            <person name="Salamov A.A."/>
            <person name="Wisecaver J.H."/>
            <person name="Long T.M."/>
            <person name="Calvey C.H."/>
            <person name="Aerts A.L."/>
            <person name="Barry K.W."/>
            <person name="Choi C."/>
            <person name="Clum A."/>
            <person name="Coughlan A.Y."/>
            <person name="Deshpande S."/>
            <person name="Douglass A.P."/>
            <person name="Hanson S.J."/>
            <person name="Klenk H.-P."/>
            <person name="LaButti K.M."/>
            <person name="Lapidus A."/>
            <person name="Lindquist E.A."/>
            <person name="Lipzen A.M."/>
            <person name="Meier-Kolthoff J.P."/>
            <person name="Ohm R.A."/>
            <person name="Otillar R.P."/>
            <person name="Pangilinan J.L."/>
            <person name="Peng Y."/>
            <person name="Rokas A."/>
            <person name="Rosa C.A."/>
            <person name="Scheuner C."/>
            <person name="Sibirny A.A."/>
            <person name="Slot J.C."/>
            <person name="Stielow J.B."/>
            <person name="Sun H."/>
            <person name="Kurtzman C.P."/>
            <person name="Blackwell M."/>
            <person name="Grigoriev I.V."/>
            <person name="Jeffries T.W."/>
        </authorList>
    </citation>
    <scope>NUCLEOTIDE SEQUENCE [LARGE SCALE GENOMIC DNA]</scope>
    <source>
        <strain evidence="8">ATCC 58044 / CBS 1984 / NCYC 433 / NRRL Y-366-8</strain>
    </source>
</reference>
<sequence>MNNNNQDAASFLSVPSDGLEQPFPSLSPQRSSSPNSIMSEQSNAQSLQQSNSSTSNLGSFRTRTRAGTLPSRFNSNTLAPPLQSATNQPPPSSSISPSFNAYDPTTLGLETLSISGSSPTINNGFVNSSNATAQATGRPRLRSGSLLGLSESNSIWSNDQPTSTQGLQGQTTSSLASVNFMSDTNSPIREFPTTTTSSRLSVSPTKTQFQSQMLDDNSTRVDINRARAYSTNNVLVNEPPTSFYLQNFVTLEEEKLMQQPPPQQQQLHQQQHYGNDFTPRPRAQTFQNGVDSPLPIQYNFTPNRIVETPEYDDGQQLPHPPVQHSFLKDQPLLLDDIDPRCLNWTSTYQDPSLGPTNTLFLSNLPPQAVSPLSLANLLIKFGKLSSVRILKGNENAIVEFDTIDSAMQAKAQLNHQELMPGFACLIGFAKLLSSQQQQQPSLVINDEVQTIGGSQPQQQDFSQQQQFPPQIHVQHDESLYTPPVTISEEPLKLTEMLNEIFNAVKKLGVKSTSGTVESIVKNSLTYKGFDNDFGPLPEPLPVREYDAPKLRETRKLIDANSLSQFDIEELSVAMLDELPELASDYLGNTIVQKLFEYSSESIKYIMLKEVSPFLAQMGIHKNGTWSAQKMISVADTPIQKVAVAKSLKPYCVPLFNDQFGNYVIQCSLKFGSPWNDFIFEVILAKFWDIAQNRFGARAVRACLESHEASVEQTALISAAIILHAEHLAINQNAALLITWFLDTCTLPNRHILLAPRLVPHLAQLCTHKLASLTVLKILNHRGENEAKNMILGAIFGPVATSENGDVDSPRPPEVLEQILHDNAHGATFIFKVISNPLLEPEVRQHVVSQVRRVLLELNVSSYQGYKRLMDEVGLSNRGDGNRHNRTLSNGGGSNGRKGRQNKTSPQGPYNNRRSTPNGYRTQPPPSLISPPQPPSFIQNQGYYDDQQSLINEFQTQQQFYQPYSAPQQQSQPHPMQSNMGSYFTGENLGSFDNSNPFPNNMRPQQPQQQGPIFDDPFMINQINSITKPAYENDRSIYQQQQPQYGFGTAQY</sequence>
<name>A0A1E3P4J0_WICAA</name>
<organism evidence="7 8">
    <name type="scientific">Wickerhamomyces anomalus (strain ATCC 58044 / CBS 1984 / NCYC 433 / NRRL Y-366-8)</name>
    <name type="common">Yeast</name>
    <name type="synonym">Hansenula anomala</name>
    <dbReference type="NCBI Taxonomy" id="683960"/>
    <lineage>
        <taxon>Eukaryota</taxon>
        <taxon>Fungi</taxon>
        <taxon>Dikarya</taxon>
        <taxon>Ascomycota</taxon>
        <taxon>Saccharomycotina</taxon>
        <taxon>Saccharomycetes</taxon>
        <taxon>Phaffomycetales</taxon>
        <taxon>Wickerhamomycetaceae</taxon>
        <taxon>Wickerhamomyces</taxon>
    </lineage>
</organism>
<dbReference type="PROSITE" id="PS50102">
    <property type="entry name" value="RRM"/>
    <property type="match status" value="1"/>
</dbReference>
<feature type="compositionally biased region" description="Polar residues" evidence="4">
    <location>
        <begin position="71"/>
        <end position="87"/>
    </location>
</feature>
<dbReference type="GO" id="GO:0000288">
    <property type="term" value="P:nuclear-transcribed mRNA catabolic process, deadenylation-dependent decay"/>
    <property type="evidence" value="ECO:0007669"/>
    <property type="project" value="TreeGrafter"/>
</dbReference>
<dbReference type="InterPro" id="IPR011989">
    <property type="entry name" value="ARM-like"/>
</dbReference>
<feature type="repeat" description="Pumilio" evidence="3">
    <location>
        <begin position="646"/>
        <end position="684"/>
    </location>
</feature>
<evidence type="ECO:0000313" key="8">
    <source>
        <dbReference type="Proteomes" id="UP000094112"/>
    </source>
</evidence>
<dbReference type="GeneID" id="30203556"/>